<organism evidence="1 2">
    <name type="scientific">[Clostridium] methylpentosum DSM 5476</name>
    <dbReference type="NCBI Taxonomy" id="537013"/>
    <lineage>
        <taxon>Bacteria</taxon>
        <taxon>Bacillati</taxon>
        <taxon>Bacillota</taxon>
        <taxon>Clostridia</taxon>
        <taxon>Eubacteriales</taxon>
        <taxon>Oscillospiraceae</taxon>
        <taxon>Oscillospiraceae incertae sedis</taxon>
    </lineage>
</organism>
<protein>
    <submittedName>
        <fullName evidence="1">Uncharacterized protein</fullName>
    </submittedName>
</protein>
<reference evidence="1 2" key="1">
    <citation type="submission" date="2009-01" db="EMBL/GenBank/DDBJ databases">
        <authorList>
            <person name="Fulton L."/>
            <person name="Clifton S."/>
            <person name="Fulton B."/>
            <person name="Xu J."/>
            <person name="Minx P."/>
            <person name="Pepin K.H."/>
            <person name="Johnson M."/>
            <person name="Bhonagiri V."/>
            <person name="Nash W.E."/>
            <person name="Mardis E.R."/>
            <person name="Wilson R.K."/>
        </authorList>
    </citation>
    <scope>NUCLEOTIDE SEQUENCE [LARGE SCALE GENOMIC DNA]</scope>
    <source>
        <strain evidence="1 2">DSM 5476</strain>
    </source>
</reference>
<name>C0EEF8_9FIRM</name>
<dbReference type="EMBL" id="ACEC01000070">
    <property type="protein sequence ID" value="EEG30146.1"/>
    <property type="molecule type" value="Genomic_DNA"/>
</dbReference>
<evidence type="ECO:0000313" key="2">
    <source>
        <dbReference type="Proteomes" id="UP000003340"/>
    </source>
</evidence>
<reference evidence="1 2" key="2">
    <citation type="submission" date="2009-02" db="EMBL/GenBank/DDBJ databases">
        <title>Draft genome sequence of Clostridium methylpentosum (DSM 5476).</title>
        <authorList>
            <person name="Sudarsanam P."/>
            <person name="Ley R."/>
            <person name="Guruge J."/>
            <person name="Turnbaugh P.J."/>
            <person name="Mahowald M."/>
            <person name="Liep D."/>
            <person name="Gordon J."/>
        </authorList>
    </citation>
    <scope>NUCLEOTIDE SEQUENCE [LARGE SCALE GENOMIC DNA]</scope>
    <source>
        <strain evidence="1 2">DSM 5476</strain>
    </source>
</reference>
<evidence type="ECO:0000313" key="1">
    <source>
        <dbReference type="EMBL" id="EEG30146.1"/>
    </source>
</evidence>
<keyword evidence="2" id="KW-1185">Reference proteome</keyword>
<accession>C0EEF8</accession>
<dbReference type="Proteomes" id="UP000003340">
    <property type="component" value="Unassembled WGS sequence"/>
</dbReference>
<dbReference type="STRING" id="537013.CLOSTMETH_02244"/>
<dbReference type="AlphaFoldDB" id="C0EEF8"/>
<gene>
    <name evidence="1" type="ORF">CLOSTMETH_02244</name>
</gene>
<comment type="caution">
    <text evidence="1">The sequence shown here is derived from an EMBL/GenBank/DDBJ whole genome shotgun (WGS) entry which is preliminary data.</text>
</comment>
<sequence>MHKLCSADLMLTPGCGAVLRTKTDSAATWISLRFAYIKTAKQTAQDIYRSIEQRAEPRRVSRIALGAAACAQANKDA</sequence>
<proteinExistence type="predicted"/>
<dbReference type="HOGENOM" id="CLU_2631929_0_0_9"/>